<comment type="caution">
    <text evidence="2">The sequence shown here is derived from an EMBL/GenBank/DDBJ whole genome shotgun (WGS) entry which is preliminary data.</text>
</comment>
<name>A0AAV7KRI5_PLEWA</name>
<dbReference type="AlphaFoldDB" id="A0AAV7KRI5"/>
<proteinExistence type="predicted"/>
<organism evidence="2 3">
    <name type="scientific">Pleurodeles waltl</name>
    <name type="common">Iberian ribbed newt</name>
    <dbReference type="NCBI Taxonomy" id="8319"/>
    <lineage>
        <taxon>Eukaryota</taxon>
        <taxon>Metazoa</taxon>
        <taxon>Chordata</taxon>
        <taxon>Craniata</taxon>
        <taxon>Vertebrata</taxon>
        <taxon>Euteleostomi</taxon>
        <taxon>Amphibia</taxon>
        <taxon>Batrachia</taxon>
        <taxon>Caudata</taxon>
        <taxon>Salamandroidea</taxon>
        <taxon>Salamandridae</taxon>
        <taxon>Pleurodelinae</taxon>
        <taxon>Pleurodeles</taxon>
    </lineage>
</organism>
<keyword evidence="3" id="KW-1185">Reference proteome</keyword>
<accession>A0AAV7KRI5</accession>
<gene>
    <name evidence="2" type="ORF">NDU88_001238</name>
</gene>
<reference evidence="2" key="1">
    <citation type="journal article" date="2022" name="bioRxiv">
        <title>Sequencing and chromosome-scale assembly of the giantPleurodeles waltlgenome.</title>
        <authorList>
            <person name="Brown T."/>
            <person name="Elewa A."/>
            <person name="Iarovenko S."/>
            <person name="Subramanian E."/>
            <person name="Araus A.J."/>
            <person name="Petzold A."/>
            <person name="Susuki M."/>
            <person name="Suzuki K.-i.T."/>
            <person name="Hayashi T."/>
            <person name="Toyoda A."/>
            <person name="Oliveira C."/>
            <person name="Osipova E."/>
            <person name="Leigh N.D."/>
            <person name="Simon A."/>
            <person name="Yun M.H."/>
        </authorList>
    </citation>
    <scope>NUCLEOTIDE SEQUENCE</scope>
    <source>
        <strain evidence="2">20211129_DDA</strain>
        <tissue evidence="2">Liver</tissue>
    </source>
</reference>
<protein>
    <submittedName>
        <fullName evidence="2">Uncharacterized protein</fullName>
    </submittedName>
</protein>
<dbReference type="Proteomes" id="UP001066276">
    <property type="component" value="Chromosome 12"/>
</dbReference>
<evidence type="ECO:0000256" key="1">
    <source>
        <dbReference type="SAM" id="MobiDB-lite"/>
    </source>
</evidence>
<sequence>MDSKPPEAIWYAESTGDDQGPLHMKSMYSVTSLVAPEMLKLGRIPVRSKHSLHKLSDMGETGPTSVERHGESIATNKK</sequence>
<feature type="region of interest" description="Disordered" evidence="1">
    <location>
        <begin position="52"/>
        <end position="78"/>
    </location>
</feature>
<dbReference type="EMBL" id="JANPWB010000016">
    <property type="protein sequence ID" value="KAJ1081054.1"/>
    <property type="molecule type" value="Genomic_DNA"/>
</dbReference>
<evidence type="ECO:0000313" key="2">
    <source>
        <dbReference type="EMBL" id="KAJ1081054.1"/>
    </source>
</evidence>
<evidence type="ECO:0000313" key="3">
    <source>
        <dbReference type="Proteomes" id="UP001066276"/>
    </source>
</evidence>